<dbReference type="PANTHER" id="PTHR43546">
    <property type="entry name" value="UPF0173 METAL-DEPENDENT HYDROLASE MJ1163-RELATED"/>
    <property type="match status" value="1"/>
</dbReference>
<keyword evidence="4" id="KW-1185">Reference proteome</keyword>
<proteinExistence type="predicted"/>
<dbReference type="GO" id="GO:0016787">
    <property type="term" value="F:hydrolase activity"/>
    <property type="evidence" value="ECO:0007669"/>
    <property type="project" value="UniProtKB-KW"/>
</dbReference>
<evidence type="ECO:0000259" key="2">
    <source>
        <dbReference type="Pfam" id="PF12706"/>
    </source>
</evidence>
<evidence type="ECO:0000256" key="1">
    <source>
        <dbReference type="ARBA" id="ARBA00022801"/>
    </source>
</evidence>
<organism evidence="3 4">
    <name type="scientific">Halococcoides cellulosivorans</name>
    <dbReference type="NCBI Taxonomy" id="1679096"/>
    <lineage>
        <taxon>Archaea</taxon>
        <taxon>Methanobacteriati</taxon>
        <taxon>Methanobacteriota</taxon>
        <taxon>Stenosarchaea group</taxon>
        <taxon>Halobacteria</taxon>
        <taxon>Halobacteriales</taxon>
        <taxon>Haloarculaceae</taxon>
        <taxon>Halococcoides</taxon>
    </lineage>
</organism>
<accession>A0A2R4WZE9</accession>
<dbReference type="Gene3D" id="3.60.15.10">
    <property type="entry name" value="Ribonuclease Z/Hydroxyacylglutathione hydrolase-like"/>
    <property type="match status" value="1"/>
</dbReference>
<dbReference type="InterPro" id="IPR001279">
    <property type="entry name" value="Metallo-B-lactamas"/>
</dbReference>
<protein>
    <submittedName>
        <fullName evidence="3">MBL fold metallo-hydrolase</fullName>
    </submittedName>
</protein>
<dbReference type="InterPro" id="IPR050114">
    <property type="entry name" value="UPF0173_UPF0282_UlaG_hydrolase"/>
</dbReference>
<evidence type="ECO:0000313" key="4">
    <source>
        <dbReference type="Proteomes" id="UP000244727"/>
    </source>
</evidence>
<dbReference type="InterPro" id="IPR036866">
    <property type="entry name" value="RibonucZ/Hydroxyglut_hydro"/>
</dbReference>
<dbReference type="EMBL" id="CP028858">
    <property type="protein sequence ID" value="AWB26910.1"/>
    <property type="molecule type" value="Genomic_DNA"/>
</dbReference>
<dbReference type="Pfam" id="PF12706">
    <property type="entry name" value="Lactamase_B_2"/>
    <property type="match status" value="1"/>
</dbReference>
<feature type="domain" description="Metallo-beta-lactamase" evidence="2">
    <location>
        <begin position="45"/>
        <end position="240"/>
    </location>
</feature>
<reference evidence="3 4" key="1">
    <citation type="submission" date="2018-04" db="EMBL/GenBank/DDBJ databases">
        <title>Halococcoides cellulosivorans gen. nov., sp. nov., an extremely halophilic cellulose-utilizing haloarchaeon from hypersaline lakes.</title>
        <authorList>
            <person name="Sorokin D.Y."/>
            <person name="Toshchakov S.V."/>
            <person name="Samarov N.I."/>
            <person name="Korzhenkov A."/>
            <person name="Kublanov I.V."/>
        </authorList>
    </citation>
    <scope>NUCLEOTIDE SEQUENCE [LARGE SCALE GENOMIC DNA]</scope>
    <source>
        <strain evidence="3 4">HArcel1</strain>
    </source>
</reference>
<dbReference type="GeneID" id="36511615"/>
<sequence>MAHELGTSDWGDWLLDRIRSADPVGVAVWYLGCNGLVLKASDGTTVFVDPYCGLGDPPRTVRMLPVPFDPDAVRSADAVLSTHEHSDHVHGPTVGPILANTAAHLYGPPAATARTREESWGETYGLANARSTVEAGDTISVGSLTINVEESHDPDAETPVAYVIEHDAGTIVHPGDGRPSEAFDAIGDQYDPDLGVVAVGSSGMLDKPDGPEYTRWYNDPNECAEAANRLGLDCLVPTHFDVWRGLTTDPTVLHDHVRSFDAPERVSILEIGDRIDLPNS</sequence>
<evidence type="ECO:0000313" key="3">
    <source>
        <dbReference type="EMBL" id="AWB26910.1"/>
    </source>
</evidence>
<name>A0A2R4WZE9_9EURY</name>
<dbReference type="SUPFAM" id="SSF56281">
    <property type="entry name" value="Metallo-hydrolase/oxidoreductase"/>
    <property type="match status" value="1"/>
</dbReference>
<dbReference type="PANTHER" id="PTHR43546:SF9">
    <property type="entry name" value="L-ASCORBATE-6-PHOSPHATE LACTONASE ULAG-RELATED"/>
    <property type="match status" value="1"/>
</dbReference>
<keyword evidence="1 3" id="KW-0378">Hydrolase</keyword>
<dbReference type="AlphaFoldDB" id="A0A2R4WZE9"/>
<gene>
    <name evidence="3" type="ORF">HARCEL1_03870</name>
</gene>
<dbReference type="KEGG" id="harc:HARCEL1_03870"/>
<dbReference type="RefSeq" id="WP_108381279.1">
    <property type="nucleotide sequence ID" value="NZ_CP028858.1"/>
</dbReference>
<dbReference type="Proteomes" id="UP000244727">
    <property type="component" value="Chromosome"/>
</dbReference>